<proteinExistence type="predicted"/>
<evidence type="ECO:0000313" key="2">
    <source>
        <dbReference type="Proteomes" id="UP001060085"/>
    </source>
</evidence>
<gene>
    <name evidence="1" type="ORF">M9H77_15034</name>
</gene>
<reference evidence="2" key="1">
    <citation type="journal article" date="2023" name="Nat. Plants">
        <title>Single-cell RNA sequencing provides a high-resolution roadmap for understanding the multicellular compartmentation of specialized metabolism.</title>
        <authorList>
            <person name="Sun S."/>
            <person name="Shen X."/>
            <person name="Li Y."/>
            <person name="Li Y."/>
            <person name="Wang S."/>
            <person name="Li R."/>
            <person name="Zhang H."/>
            <person name="Shen G."/>
            <person name="Guo B."/>
            <person name="Wei J."/>
            <person name="Xu J."/>
            <person name="St-Pierre B."/>
            <person name="Chen S."/>
            <person name="Sun C."/>
        </authorList>
    </citation>
    <scope>NUCLEOTIDE SEQUENCE [LARGE SCALE GENOMIC DNA]</scope>
</reference>
<dbReference type="EMBL" id="CM044703">
    <property type="protein sequence ID" value="KAI5674670.1"/>
    <property type="molecule type" value="Genomic_DNA"/>
</dbReference>
<protein>
    <submittedName>
        <fullName evidence="1">Uncharacterized protein</fullName>
    </submittedName>
</protein>
<accession>A0ACC0BPW1</accession>
<dbReference type="Proteomes" id="UP001060085">
    <property type="component" value="Linkage Group LG03"/>
</dbReference>
<keyword evidence="2" id="KW-1185">Reference proteome</keyword>
<evidence type="ECO:0000313" key="1">
    <source>
        <dbReference type="EMBL" id="KAI5674670.1"/>
    </source>
</evidence>
<comment type="caution">
    <text evidence="1">The sequence shown here is derived from an EMBL/GenBank/DDBJ whole genome shotgun (WGS) entry which is preliminary data.</text>
</comment>
<organism evidence="1 2">
    <name type="scientific">Catharanthus roseus</name>
    <name type="common">Madagascar periwinkle</name>
    <name type="synonym">Vinca rosea</name>
    <dbReference type="NCBI Taxonomy" id="4058"/>
    <lineage>
        <taxon>Eukaryota</taxon>
        <taxon>Viridiplantae</taxon>
        <taxon>Streptophyta</taxon>
        <taxon>Embryophyta</taxon>
        <taxon>Tracheophyta</taxon>
        <taxon>Spermatophyta</taxon>
        <taxon>Magnoliopsida</taxon>
        <taxon>eudicotyledons</taxon>
        <taxon>Gunneridae</taxon>
        <taxon>Pentapetalae</taxon>
        <taxon>asterids</taxon>
        <taxon>lamiids</taxon>
        <taxon>Gentianales</taxon>
        <taxon>Apocynaceae</taxon>
        <taxon>Rauvolfioideae</taxon>
        <taxon>Vinceae</taxon>
        <taxon>Catharanthinae</taxon>
        <taxon>Catharanthus</taxon>
    </lineage>
</organism>
<name>A0ACC0BPW1_CATRO</name>
<sequence length="176" mass="20490">MEVEETYISLDDLGWEHSLENLTSSLEAADQEDLRVLDHQIMEEEEEEEADMMMMMMMMRSPLQEEEEDSLWNERVEIRIYFAADESLRKEGVEMCVICQGDYEDNVDIIGKLPCRHEGVEMCVICQGDYEGNVDIIGKLPCRHDFLLQCIQKWLSRNNLCPLPNTSLSLSRNYSP</sequence>